<dbReference type="Proteomes" id="UP000078387">
    <property type="component" value="Unassembled WGS sequence"/>
</dbReference>
<dbReference type="VEuPathDB" id="AmoebaDB:KM1_091520"/>
<proteinExistence type="predicted"/>
<dbReference type="EMBL" id="BDEQ01000001">
    <property type="protein sequence ID" value="GAT95039.1"/>
    <property type="molecule type" value="Genomic_DNA"/>
</dbReference>
<organism evidence="1 2">
    <name type="scientific">Entamoeba histolytica</name>
    <dbReference type="NCBI Taxonomy" id="5759"/>
    <lineage>
        <taxon>Eukaryota</taxon>
        <taxon>Amoebozoa</taxon>
        <taxon>Evosea</taxon>
        <taxon>Archamoebae</taxon>
        <taxon>Mastigamoebida</taxon>
        <taxon>Entamoebidae</taxon>
        <taxon>Entamoeba</taxon>
    </lineage>
</organism>
<dbReference type="AlphaFoldDB" id="A0A5K1UMX2"/>
<sequence>MYYSYNYTTKQYEKCDANLILSLPGQQFYCQESIPIQLPSLLPPIQFVYEIVPNNTSFLFSSLKVNEDGERVLRVKDAPLIDYYNDLPDFYSSNSIIQKMEQSIKNTLDWMTSIARTNYRTPIDTQIVKLLIYAFQNSNDIKMKIIAESVNILINE</sequence>
<evidence type="ECO:0000313" key="2">
    <source>
        <dbReference type="Proteomes" id="UP000078387"/>
    </source>
</evidence>
<name>A0A5K1UMX2_ENTHI</name>
<dbReference type="VEuPathDB" id="AmoebaDB:EHI8A_134100"/>
<protein>
    <submittedName>
        <fullName evidence="1">Uncharacterized protein</fullName>
    </submittedName>
</protein>
<dbReference type="VEuPathDB" id="AmoebaDB:EHI_192240"/>
<evidence type="ECO:0000313" key="1">
    <source>
        <dbReference type="EMBL" id="GAT95039.1"/>
    </source>
</evidence>
<comment type="caution">
    <text evidence="1">The sequence shown here is derived from an EMBL/GenBank/DDBJ whole genome shotgun (WGS) entry which is preliminary data.</text>
</comment>
<dbReference type="VEuPathDB" id="AmoebaDB:EHI7A_067280"/>
<accession>A0A5K1UMX2</accession>
<gene>
    <name evidence="1" type="ORF">CL6EHI_192240</name>
</gene>
<reference evidence="1 2" key="1">
    <citation type="submission" date="2016-05" db="EMBL/GenBank/DDBJ databases">
        <title>First whole genome sequencing of Entamoeba histolytica HM1:IMSS-clone-6.</title>
        <authorList>
            <person name="Mukherjee Avik.K."/>
            <person name="Izumyama S."/>
            <person name="Nakada-Tsukui K."/>
            <person name="Nozaki T."/>
        </authorList>
    </citation>
    <scope>NUCLEOTIDE SEQUENCE [LARGE SCALE GENOMIC DNA]</scope>
    <source>
        <strain evidence="1 2">HM1:IMSS clone 6</strain>
    </source>
</reference>